<keyword evidence="6 12" id="KW-0862">Zinc</keyword>
<dbReference type="Gene3D" id="3.60.15.10">
    <property type="entry name" value="Ribonuclease Z/Hydroxyacylglutathione hydrolase-like"/>
    <property type="match status" value="1"/>
</dbReference>
<sequence>MTGNDTDSPPVTVSFLGGLGEIGRNMATIEVDGRLAVVDVGVLFPDAEHLGVDLILPDWSSVKDRADDVEAVFLTHGHLDHIGALPYLLRDLDREGVPVYGTQLTIAFVEAILEEWPDLPEPRLEVIEPAETIEQGPFTVEAVQVSHSIPDGVAYAFRTPHGLIVHTGDFKLDQTPIDNRPTDIAHFARLGDEGVDLLLADSTGADVPGHVATERTVGRNVKEHIAAQKDGLIVVASFASHVHRIQQVLDAAAEVGRRPVFVGRSMVRNMGIAQELEYLDFDHDSVVELHEVDRYDRRQLIVISTGSQGEPFSALSLMGAGDHKHLEVGEGDLVILASSLIPGNEQAVYRSINNLSRRGCKVVHKGVAPVHVSGHASREELLLFHNVVEPEYFVPVHGEHRHLRAHGEIAEQTGALPEHVLICEDGDTVVLEDGVVTRGEPVTTSHVYIDGLLDDVGPALLRDRRRIGEDGICVCVVAVDTHDGGVVGDVVVTQKGVVFHGTEEDILEQAKQAVDRELASLTRVKFQDPQVVQRHVVQALGTFWRSETGRRPFILPVVREA</sequence>
<dbReference type="Gene3D" id="3.10.20.580">
    <property type="match status" value="1"/>
</dbReference>
<evidence type="ECO:0000256" key="10">
    <source>
        <dbReference type="PIRSR" id="PIRSR004803-1"/>
    </source>
</evidence>
<feature type="binding site" evidence="12">
    <location>
        <position position="78"/>
    </location>
    <ligand>
        <name>Zn(2+)</name>
        <dbReference type="ChEBI" id="CHEBI:29105"/>
        <label>2</label>
        <note>catalytic</note>
    </ligand>
</feature>
<dbReference type="NCBIfam" id="TIGR00649">
    <property type="entry name" value="MG423"/>
    <property type="match status" value="1"/>
</dbReference>
<comment type="function">
    <text evidence="9">An RNase that has 5'-3' exonuclease and possibly endonuclease activity. Involved in maturation of rRNA and in some organisms also mRNA maturation and/or decay.</text>
</comment>
<keyword evidence="9" id="KW-0698">rRNA processing</keyword>
<protein>
    <recommendedName>
        <fullName evidence="9">Ribonuclease J</fullName>
        <shortName evidence="9">RNase J</shortName>
        <ecNumber evidence="9">3.1.-.-</ecNumber>
    </recommendedName>
</protein>
<dbReference type="Gene3D" id="3.40.50.10710">
    <property type="entry name" value="Metallo-hydrolase/oxidoreductase"/>
    <property type="match status" value="1"/>
</dbReference>
<feature type="active site" description="Proton acceptor" evidence="10">
    <location>
        <position position="375"/>
    </location>
</feature>
<feature type="binding site" evidence="12">
    <location>
        <position position="450"/>
    </location>
    <ligand>
        <name>Ca(2+)</name>
        <dbReference type="ChEBI" id="CHEBI:29108"/>
    </ligand>
</feature>
<dbReference type="GO" id="GO:0004534">
    <property type="term" value="F:5'-3' RNA exonuclease activity"/>
    <property type="evidence" value="ECO:0007669"/>
    <property type="project" value="UniProtKB-UniRule"/>
</dbReference>
<reference evidence="14" key="1">
    <citation type="journal article" date="2014" name="Int. J. Syst. Evol. Microbiol.">
        <title>Complete genome sequence of Corynebacterium casei LMG S-19264T (=DSM 44701T), isolated from a smear-ripened cheese.</title>
        <authorList>
            <consortium name="US DOE Joint Genome Institute (JGI-PGF)"/>
            <person name="Walter F."/>
            <person name="Albersmeier A."/>
            <person name="Kalinowski J."/>
            <person name="Ruckert C."/>
        </authorList>
    </citation>
    <scope>NUCLEOTIDE SEQUENCE</scope>
    <source>
        <strain evidence="14">CGMCC 1.14988</strain>
    </source>
</reference>
<dbReference type="Proteomes" id="UP000650511">
    <property type="component" value="Unassembled WGS sequence"/>
</dbReference>
<evidence type="ECO:0000256" key="12">
    <source>
        <dbReference type="PIRSR" id="PIRSR004803-3"/>
    </source>
</evidence>
<dbReference type="InterPro" id="IPR042173">
    <property type="entry name" value="RNase_J_2"/>
</dbReference>
<dbReference type="EC" id="3.1.-.-" evidence="9"/>
<feature type="binding site" evidence="12">
    <location>
        <position position="81"/>
    </location>
    <ligand>
        <name>Zn(2+)</name>
        <dbReference type="ChEBI" id="CHEBI:29105"/>
        <label>1</label>
        <note>catalytic</note>
    </ligand>
</feature>
<dbReference type="SUPFAM" id="SSF56281">
    <property type="entry name" value="Metallo-hydrolase/oxidoreductase"/>
    <property type="match status" value="1"/>
</dbReference>
<dbReference type="AlphaFoldDB" id="A0A8J3EU76"/>
<dbReference type="InterPro" id="IPR041636">
    <property type="entry name" value="RNase_J_C"/>
</dbReference>
<evidence type="ECO:0000256" key="11">
    <source>
        <dbReference type="PIRSR" id="PIRSR004803-2"/>
    </source>
</evidence>
<dbReference type="EMBL" id="BMHA01000006">
    <property type="protein sequence ID" value="GGI06580.1"/>
    <property type="molecule type" value="Genomic_DNA"/>
</dbReference>
<dbReference type="GO" id="GO:0008270">
    <property type="term" value="F:zinc ion binding"/>
    <property type="evidence" value="ECO:0007669"/>
    <property type="project" value="InterPro"/>
</dbReference>
<feature type="binding site" evidence="11">
    <location>
        <begin position="239"/>
        <end position="241"/>
    </location>
    <ligand>
        <name>substrate</name>
    </ligand>
</feature>
<feature type="binding site" evidence="12">
    <location>
        <position position="397"/>
    </location>
    <ligand>
        <name>Zn(2+)</name>
        <dbReference type="ChEBI" id="CHEBI:29105"/>
        <label>1</label>
        <note>catalytic</note>
    </ligand>
</feature>
<comment type="cofactor">
    <cofactor evidence="12">
        <name>Ca(2+)</name>
        <dbReference type="ChEBI" id="CHEBI:29108"/>
    </cofactor>
    <text evidence="12">Binds 1 Ca(2+) cation per subunit. Seen in 1 crystal structure, it is not clear if it is physiologically important.</text>
</comment>
<comment type="subcellular location">
    <subcellularLocation>
        <location evidence="9">Cytoplasm</location>
    </subcellularLocation>
</comment>
<evidence type="ECO:0000256" key="8">
    <source>
        <dbReference type="ARBA" id="ARBA00022884"/>
    </source>
</evidence>
<name>A0A8J3EU76_9ACTN</name>
<evidence type="ECO:0000256" key="4">
    <source>
        <dbReference type="ARBA" id="ARBA00022759"/>
    </source>
</evidence>
<dbReference type="InterPro" id="IPR036866">
    <property type="entry name" value="RibonucZ/Hydroxyglut_hydro"/>
</dbReference>
<evidence type="ECO:0000256" key="2">
    <source>
        <dbReference type="ARBA" id="ARBA00022722"/>
    </source>
</evidence>
<reference evidence="14" key="2">
    <citation type="submission" date="2020-09" db="EMBL/GenBank/DDBJ databases">
        <authorList>
            <person name="Sun Q."/>
            <person name="Zhou Y."/>
        </authorList>
    </citation>
    <scope>NUCLEOTIDE SEQUENCE</scope>
    <source>
        <strain evidence="14">CGMCC 1.14988</strain>
    </source>
</reference>
<feature type="binding site" evidence="12">
    <location>
        <position position="51"/>
    </location>
    <ligand>
        <name>Ca(2+)</name>
        <dbReference type="ChEBI" id="CHEBI:29108"/>
    </ligand>
</feature>
<dbReference type="RefSeq" id="WP_130650479.1">
    <property type="nucleotide sequence ID" value="NZ_BMHA01000006.1"/>
</dbReference>
<dbReference type="Pfam" id="PF12706">
    <property type="entry name" value="Lactamase_B_2"/>
    <property type="match status" value="1"/>
</dbReference>
<dbReference type="CDD" id="cd07714">
    <property type="entry name" value="RNaseJ_MBL-fold"/>
    <property type="match status" value="1"/>
</dbReference>
<dbReference type="InterPro" id="IPR030854">
    <property type="entry name" value="RNase_J_bac"/>
</dbReference>
<dbReference type="Pfam" id="PF07521">
    <property type="entry name" value="RMMBL"/>
    <property type="match status" value="1"/>
</dbReference>
<feature type="domain" description="Metallo-beta-lactamase" evidence="13">
    <location>
        <begin position="23"/>
        <end position="210"/>
    </location>
</feature>
<proteinExistence type="inferred from homology"/>
<evidence type="ECO:0000313" key="15">
    <source>
        <dbReference type="Proteomes" id="UP000650511"/>
    </source>
</evidence>
<keyword evidence="4 9" id="KW-0255">Endonuclease</keyword>
<keyword evidence="7 9" id="KW-0269">Exonuclease</keyword>
<dbReference type="InterPro" id="IPR004613">
    <property type="entry name" value="RNase_J"/>
</dbReference>
<gene>
    <name evidence="9 14" type="primary">rnj</name>
    <name evidence="14" type="ORF">GCM10011354_19800</name>
</gene>
<dbReference type="GO" id="GO:0004521">
    <property type="term" value="F:RNA endonuclease activity"/>
    <property type="evidence" value="ECO:0007669"/>
    <property type="project" value="UniProtKB-UniRule"/>
</dbReference>
<feature type="binding site" evidence="12">
    <location>
        <position position="147"/>
    </location>
    <ligand>
        <name>Zn(2+)</name>
        <dbReference type="ChEBI" id="CHEBI:29105"/>
        <label>1</label>
        <note>catalytic</note>
    </ligand>
</feature>
<dbReference type="InterPro" id="IPR011108">
    <property type="entry name" value="RMMBL"/>
</dbReference>
<evidence type="ECO:0000256" key="6">
    <source>
        <dbReference type="ARBA" id="ARBA00022833"/>
    </source>
</evidence>
<feature type="active site" description="Proton donor" evidence="10">
    <location>
        <position position="201"/>
    </location>
</feature>
<dbReference type="GO" id="GO:0003723">
    <property type="term" value="F:RNA binding"/>
    <property type="evidence" value="ECO:0007669"/>
    <property type="project" value="UniProtKB-UniRule"/>
</dbReference>
<dbReference type="Pfam" id="PF17770">
    <property type="entry name" value="RNase_J_C"/>
    <property type="match status" value="1"/>
</dbReference>
<evidence type="ECO:0000256" key="7">
    <source>
        <dbReference type="ARBA" id="ARBA00022839"/>
    </source>
</evidence>
<keyword evidence="2 9" id="KW-0540">Nuclease</keyword>
<evidence type="ECO:0000313" key="14">
    <source>
        <dbReference type="EMBL" id="GGI06580.1"/>
    </source>
</evidence>
<dbReference type="GO" id="GO:0005737">
    <property type="term" value="C:cytoplasm"/>
    <property type="evidence" value="ECO:0007669"/>
    <property type="project" value="UniProtKB-SubCell"/>
</dbReference>
<comment type="caution">
    <text evidence="14">The sequence shown here is derived from an EMBL/GenBank/DDBJ whole genome shotgun (WGS) entry which is preliminary data.</text>
</comment>
<feature type="binding site" evidence="12">
    <location>
        <position position="169"/>
    </location>
    <ligand>
        <name>Zn(2+)</name>
        <dbReference type="ChEBI" id="CHEBI:29105"/>
        <label>1</label>
        <note>catalytic</note>
    </ligand>
</feature>
<keyword evidence="1 9" id="KW-0963">Cytoplasm</keyword>
<keyword evidence="12" id="KW-0106">Calcium</keyword>
<evidence type="ECO:0000256" key="9">
    <source>
        <dbReference type="HAMAP-Rule" id="MF_01491"/>
    </source>
</evidence>
<feature type="binding site" evidence="9 11">
    <location>
        <begin position="371"/>
        <end position="375"/>
    </location>
    <ligand>
        <name>substrate</name>
    </ligand>
</feature>
<dbReference type="PIRSF" id="PIRSF004803">
    <property type="entry name" value="RnjA"/>
    <property type="match status" value="1"/>
</dbReference>
<keyword evidence="15" id="KW-1185">Reference proteome</keyword>
<keyword evidence="5 9" id="KW-0378">Hydrolase</keyword>
<organism evidence="14 15">
    <name type="scientific">Egicoccus halophilus</name>
    <dbReference type="NCBI Taxonomy" id="1670830"/>
    <lineage>
        <taxon>Bacteria</taxon>
        <taxon>Bacillati</taxon>
        <taxon>Actinomycetota</taxon>
        <taxon>Nitriliruptoria</taxon>
        <taxon>Egicoccales</taxon>
        <taxon>Egicoccaceae</taxon>
        <taxon>Egicoccus</taxon>
    </lineage>
</organism>
<accession>A0A8J3EU76</accession>
<dbReference type="PANTHER" id="PTHR43694">
    <property type="entry name" value="RIBONUCLEASE J"/>
    <property type="match status" value="1"/>
</dbReference>
<evidence type="ECO:0000259" key="13">
    <source>
        <dbReference type="SMART" id="SM00849"/>
    </source>
</evidence>
<dbReference type="GO" id="GO:0006364">
    <property type="term" value="P:rRNA processing"/>
    <property type="evidence" value="ECO:0007669"/>
    <property type="project" value="UniProtKB-UniRule"/>
</dbReference>
<feature type="binding site" evidence="12">
    <location>
        <position position="80"/>
    </location>
    <ligand>
        <name>Zn(2+)</name>
        <dbReference type="ChEBI" id="CHEBI:29105"/>
        <label>1</label>
        <note>catalytic</note>
    </ligand>
</feature>
<dbReference type="OrthoDB" id="9770211at2"/>
<dbReference type="SMART" id="SM00849">
    <property type="entry name" value="Lactamase_B"/>
    <property type="match status" value="1"/>
</dbReference>
<dbReference type="InterPro" id="IPR001279">
    <property type="entry name" value="Metallo-B-lactamas"/>
</dbReference>
<evidence type="ECO:0000256" key="1">
    <source>
        <dbReference type="ARBA" id="ARBA00022490"/>
    </source>
</evidence>
<comment type="cofactor">
    <cofactor evidence="12">
        <name>Zn(2+)</name>
        <dbReference type="ChEBI" id="CHEBI:29105"/>
    </cofactor>
    <text evidence="12">Binds 2 Zn(2+) ions per subunit. It is not clear if Zn(2+) or Mg(2+) is physiologically important.</text>
</comment>
<dbReference type="InterPro" id="IPR055132">
    <property type="entry name" value="RNase_J_b_CASP"/>
</dbReference>
<dbReference type="PANTHER" id="PTHR43694:SF1">
    <property type="entry name" value="RIBONUCLEASE J"/>
    <property type="match status" value="1"/>
</dbReference>
<dbReference type="HAMAP" id="MF_01491">
    <property type="entry name" value="RNase_J_bact"/>
    <property type="match status" value="1"/>
</dbReference>
<keyword evidence="8 9" id="KW-0694">RNA-binding</keyword>
<keyword evidence="3 12" id="KW-0479">Metal-binding</keyword>
<feature type="binding site" evidence="12">
    <location>
        <position position="53"/>
    </location>
    <ligand>
        <name>Ca(2+)</name>
        <dbReference type="ChEBI" id="CHEBI:29108"/>
    </ligand>
</feature>
<feature type="binding site" evidence="12">
    <location>
        <position position="76"/>
    </location>
    <ligand>
        <name>Zn(2+)</name>
        <dbReference type="ChEBI" id="CHEBI:29105"/>
        <label>1</label>
        <note>catalytic</note>
    </ligand>
</feature>
<comment type="subunit">
    <text evidence="9">Homodimer, may be a subunit of the RNA degradosome.</text>
</comment>
<evidence type="ECO:0000256" key="3">
    <source>
        <dbReference type="ARBA" id="ARBA00022723"/>
    </source>
</evidence>
<comment type="similarity">
    <text evidence="9">Belongs to the metallo-beta-lactamase superfamily. RNA-metabolizing metallo-beta-lactamase-like family. Bacterial RNase J subfamily.</text>
</comment>
<dbReference type="Pfam" id="PF22505">
    <property type="entry name" value="RNase_J_b_CASP"/>
    <property type="match status" value="1"/>
</dbReference>
<evidence type="ECO:0000256" key="5">
    <source>
        <dbReference type="ARBA" id="ARBA00022801"/>
    </source>
</evidence>